<name>A0A428YC28_KIBAR</name>
<dbReference type="InterPro" id="IPR001387">
    <property type="entry name" value="Cro/C1-type_HTH"/>
</dbReference>
<dbReference type="Pfam" id="PF13443">
    <property type="entry name" value="HTH_26"/>
    <property type="match status" value="1"/>
</dbReference>
<accession>A0A428YC28</accession>
<dbReference type="GO" id="GO:0003677">
    <property type="term" value="F:DNA binding"/>
    <property type="evidence" value="ECO:0007669"/>
    <property type="project" value="InterPro"/>
</dbReference>
<feature type="domain" description="HTH cro/C1-type" evidence="1">
    <location>
        <begin position="6"/>
        <end position="75"/>
    </location>
</feature>
<sequence length="84" mass="9497">MQIRWRLRHVAAAREIWTGAELRRRLAKEAGLELGTSAISDLMSKQPSEVKLTTLAALCEVLRCTPSDLLELVQDQDEVPPERE</sequence>
<proteinExistence type="predicted"/>
<evidence type="ECO:0000259" key="1">
    <source>
        <dbReference type="Pfam" id="PF13443"/>
    </source>
</evidence>
<dbReference type="OrthoDB" id="3626437at2"/>
<dbReference type="InterPro" id="IPR010982">
    <property type="entry name" value="Lambda_DNA-bd_dom_sf"/>
</dbReference>
<dbReference type="Gene3D" id="1.10.260.40">
    <property type="entry name" value="lambda repressor-like DNA-binding domains"/>
    <property type="match status" value="1"/>
</dbReference>
<dbReference type="EMBL" id="QHKI01000090">
    <property type="protein sequence ID" value="RSM65030.1"/>
    <property type="molecule type" value="Genomic_DNA"/>
</dbReference>
<evidence type="ECO:0000313" key="3">
    <source>
        <dbReference type="Proteomes" id="UP000287547"/>
    </source>
</evidence>
<dbReference type="Proteomes" id="UP000287547">
    <property type="component" value="Unassembled WGS sequence"/>
</dbReference>
<dbReference type="AlphaFoldDB" id="A0A428YC28"/>
<organism evidence="2 3">
    <name type="scientific">Kibdelosporangium aridum</name>
    <dbReference type="NCBI Taxonomy" id="2030"/>
    <lineage>
        <taxon>Bacteria</taxon>
        <taxon>Bacillati</taxon>
        <taxon>Actinomycetota</taxon>
        <taxon>Actinomycetes</taxon>
        <taxon>Pseudonocardiales</taxon>
        <taxon>Pseudonocardiaceae</taxon>
        <taxon>Kibdelosporangium</taxon>
    </lineage>
</organism>
<evidence type="ECO:0000313" key="2">
    <source>
        <dbReference type="EMBL" id="RSM65030.1"/>
    </source>
</evidence>
<protein>
    <submittedName>
        <fullName evidence="2">XRE family transcriptional regulator</fullName>
    </submittedName>
</protein>
<comment type="caution">
    <text evidence="2">The sequence shown here is derived from an EMBL/GenBank/DDBJ whole genome shotgun (WGS) entry which is preliminary data.</text>
</comment>
<reference evidence="2 3" key="1">
    <citation type="submission" date="2018-05" db="EMBL/GenBank/DDBJ databases">
        <title>Evolution of GPA BGCs.</title>
        <authorList>
            <person name="Waglechner N."/>
            <person name="Wright G.D."/>
        </authorList>
    </citation>
    <scope>NUCLEOTIDE SEQUENCE [LARGE SCALE GENOMIC DNA]</scope>
    <source>
        <strain evidence="2 3">A82846</strain>
    </source>
</reference>
<gene>
    <name evidence="2" type="ORF">DMH04_50040</name>
</gene>
<dbReference type="SUPFAM" id="SSF47413">
    <property type="entry name" value="lambda repressor-like DNA-binding domains"/>
    <property type="match status" value="1"/>
</dbReference>